<dbReference type="InterPro" id="IPR036942">
    <property type="entry name" value="Beta-barrel_TonB_sf"/>
</dbReference>
<organism evidence="14 15">
    <name type="scientific">Parazoarcus communis</name>
    <dbReference type="NCBI Taxonomy" id="41977"/>
    <lineage>
        <taxon>Bacteria</taxon>
        <taxon>Pseudomonadati</taxon>
        <taxon>Pseudomonadota</taxon>
        <taxon>Betaproteobacteria</taxon>
        <taxon>Rhodocyclales</taxon>
        <taxon>Zoogloeaceae</taxon>
        <taxon>Parazoarcus</taxon>
    </lineage>
</organism>
<dbReference type="SUPFAM" id="SSF56935">
    <property type="entry name" value="Porins"/>
    <property type="match status" value="1"/>
</dbReference>
<evidence type="ECO:0000256" key="1">
    <source>
        <dbReference type="ARBA" id="ARBA00004571"/>
    </source>
</evidence>
<gene>
    <name evidence="14" type="ORF">CEW87_05775</name>
</gene>
<proteinExistence type="inferred from homology"/>
<dbReference type="OrthoDB" id="183532at2"/>
<evidence type="ECO:0000259" key="12">
    <source>
        <dbReference type="Pfam" id="PF00593"/>
    </source>
</evidence>
<evidence type="ECO:0000256" key="2">
    <source>
        <dbReference type="ARBA" id="ARBA00009810"/>
    </source>
</evidence>
<feature type="domain" description="TonB-dependent receptor plug" evidence="13">
    <location>
        <begin position="28"/>
        <end position="138"/>
    </location>
</feature>
<dbReference type="Pfam" id="PF00593">
    <property type="entry name" value="TonB_dep_Rec_b-barrel"/>
    <property type="match status" value="1"/>
</dbReference>
<name>A0A2U8H9Y5_9RHOO</name>
<dbReference type="InterPro" id="IPR039426">
    <property type="entry name" value="TonB-dep_rcpt-like"/>
</dbReference>
<dbReference type="PANTHER" id="PTHR30069:SF27">
    <property type="entry name" value="BLL4766 PROTEIN"/>
    <property type="match status" value="1"/>
</dbReference>
<evidence type="ECO:0000256" key="3">
    <source>
        <dbReference type="ARBA" id="ARBA00022448"/>
    </source>
</evidence>
<evidence type="ECO:0000256" key="9">
    <source>
        <dbReference type="ARBA" id="ARBA00023237"/>
    </source>
</evidence>
<protein>
    <submittedName>
        <fullName evidence="14">TonB-dependent receptor</fullName>
    </submittedName>
</protein>
<keyword evidence="6 11" id="KW-0798">TonB box</keyword>
<dbReference type="Proteomes" id="UP000244902">
    <property type="component" value="Chromosome"/>
</dbReference>
<dbReference type="GO" id="GO:0009279">
    <property type="term" value="C:cell outer membrane"/>
    <property type="evidence" value="ECO:0007669"/>
    <property type="project" value="UniProtKB-SubCell"/>
</dbReference>
<dbReference type="EMBL" id="CP022188">
    <property type="protein sequence ID" value="AWI81916.1"/>
    <property type="molecule type" value="Genomic_DNA"/>
</dbReference>
<keyword evidence="9 10" id="KW-0998">Cell outer membrane</keyword>
<keyword evidence="3 10" id="KW-0813">Transport</keyword>
<sequence>MAFHDVSEDPFFEPLPVVLTVSRLPQPMQDTPGTISVIDAGLIAATGYRDIARLLRLVPGMQVAQERGNDQWVSYHGLGNDFPNQMQVLIDGRSVYSPYFYGGADWGALGISIEDIDRIEVVRGSDSAAYGSNAFLGVVNIITRHTATEASSTVGVTLGTQGVADLSARMVTHDGPLGLRITASHQQDDGSANLKDGRRIDTLNLRSDIRLGNIDELTVIGGFSDGRRGTGHEGTLFDGSQPRTAYHQNSHLQVRWQHTPTPDEEWSLSWYHNSESARESWSVDSHRNLDGTLGAYPGLRAALLAAPRILVDVNQDRDSQRDNIELQHRLRTSNRLQLVWGLEWRRDELKAEALFSDRHTRSQQEWRIFGNAEWRMAPHWLWNVGTMVERIEGDKLRLAPRLFLNWQPDSVTTVKAGYSRAWRQPSLFERDADTRVVHPVYGLLQQRHQSNPELKPQRIDAFELGFIRMLPEVRGNLDVRLFHEHIRDYIVREALPPALTSADNILADPNFFQRIMGGTRWTNSRDAIRLTGVEYQLRAQPWADADLIFSHTMIRASAADPAVEATVAPYSASLTWLQHFGAWHSTLSVLRMGPSEAGTGYAGSERFKVDAYTTLDLSFARSLRLGNRTVEFRLSGINLLGGHQELVHRPVERLPEYRGSKAANPIEPQIYLSVRTRF</sequence>
<evidence type="ECO:0000313" key="14">
    <source>
        <dbReference type="EMBL" id="AWI81916.1"/>
    </source>
</evidence>
<dbReference type="InterPro" id="IPR000531">
    <property type="entry name" value="Beta-barrel_TonB"/>
</dbReference>
<dbReference type="Pfam" id="PF07715">
    <property type="entry name" value="Plug"/>
    <property type="match status" value="1"/>
</dbReference>
<evidence type="ECO:0000256" key="7">
    <source>
        <dbReference type="ARBA" id="ARBA00023136"/>
    </source>
</evidence>
<keyword evidence="8 14" id="KW-0675">Receptor</keyword>
<accession>A0A2U8H9Y5</accession>
<dbReference type="PROSITE" id="PS52016">
    <property type="entry name" value="TONB_DEPENDENT_REC_3"/>
    <property type="match status" value="1"/>
</dbReference>
<evidence type="ECO:0000259" key="13">
    <source>
        <dbReference type="Pfam" id="PF07715"/>
    </source>
</evidence>
<evidence type="ECO:0000256" key="5">
    <source>
        <dbReference type="ARBA" id="ARBA00022692"/>
    </source>
</evidence>
<dbReference type="InterPro" id="IPR037066">
    <property type="entry name" value="Plug_dom_sf"/>
</dbReference>
<keyword evidence="5 10" id="KW-0812">Transmembrane</keyword>
<dbReference type="AlphaFoldDB" id="A0A2U8H9Y5"/>
<dbReference type="Gene3D" id="2.170.130.10">
    <property type="entry name" value="TonB-dependent receptor, plug domain"/>
    <property type="match status" value="1"/>
</dbReference>
<evidence type="ECO:0000256" key="8">
    <source>
        <dbReference type="ARBA" id="ARBA00023170"/>
    </source>
</evidence>
<evidence type="ECO:0000256" key="10">
    <source>
        <dbReference type="PROSITE-ProRule" id="PRU01360"/>
    </source>
</evidence>
<feature type="domain" description="TonB-dependent receptor-like beta-barrel" evidence="12">
    <location>
        <begin position="223"/>
        <end position="639"/>
    </location>
</feature>
<dbReference type="InterPro" id="IPR012910">
    <property type="entry name" value="Plug_dom"/>
</dbReference>
<comment type="similarity">
    <text evidence="2 10 11">Belongs to the TonB-dependent receptor family.</text>
</comment>
<keyword evidence="4 10" id="KW-1134">Transmembrane beta strand</keyword>
<comment type="subcellular location">
    <subcellularLocation>
        <location evidence="1 10">Cell outer membrane</location>
        <topology evidence="1 10">Multi-pass membrane protein</topology>
    </subcellularLocation>
</comment>
<dbReference type="GO" id="GO:0015344">
    <property type="term" value="F:siderophore uptake transmembrane transporter activity"/>
    <property type="evidence" value="ECO:0007669"/>
    <property type="project" value="TreeGrafter"/>
</dbReference>
<dbReference type="Gene3D" id="2.40.170.20">
    <property type="entry name" value="TonB-dependent receptor, beta-barrel domain"/>
    <property type="match status" value="1"/>
</dbReference>
<evidence type="ECO:0000313" key="15">
    <source>
        <dbReference type="Proteomes" id="UP000244902"/>
    </source>
</evidence>
<dbReference type="PANTHER" id="PTHR30069">
    <property type="entry name" value="TONB-DEPENDENT OUTER MEMBRANE RECEPTOR"/>
    <property type="match status" value="1"/>
</dbReference>
<evidence type="ECO:0000256" key="4">
    <source>
        <dbReference type="ARBA" id="ARBA00022452"/>
    </source>
</evidence>
<reference evidence="14 15" key="1">
    <citation type="submission" date="2017-06" db="EMBL/GenBank/DDBJ databases">
        <title>Azoarcus sp. TSNA42 complete genome sequence.</title>
        <authorList>
            <person name="Woo J.-H."/>
            <person name="Kim H.-S."/>
        </authorList>
    </citation>
    <scope>NUCLEOTIDE SEQUENCE [LARGE SCALE GENOMIC DNA]</scope>
    <source>
        <strain evidence="14 15">TSNA42</strain>
    </source>
</reference>
<dbReference type="GO" id="GO:0044718">
    <property type="term" value="P:siderophore transmembrane transport"/>
    <property type="evidence" value="ECO:0007669"/>
    <property type="project" value="TreeGrafter"/>
</dbReference>
<keyword evidence="7 10" id="KW-0472">Membrane</keyword>
<evidence type="ECO:0000256" key="6">
    <source>
        <dbReference type="ARBA" id="ARBA00023077"/>
    </source>
</evidence>
<evidence type="ECO:0000256" key="11">
    <source>
        <dbReference type="RuleBase" id="RU003357"/>
    </source>
</evidence>